<dbReference type="EMBL" id="JADKBR010000015">
    <property type="protein sequence ID" value="MBK8890825.1"/>
    <property type="molecule type" value="Genomic_DNA"/>
</dbReference>
<feature type="compositionally biased region" description="Basic and acidic residues" evidence="2">
    <location>
        <begin position="74"/>
        <end position="84"/>
    </location>
</feature>
<name>A0A9D7QNB9_9RHOO</name>
<keyword evidence="3" id="KW-0732">Signal</keyword>
<dbReference type="InterPro" id="IPR006665">
    <property type="entry name" value="OmpA-like"/>
</dbReference>
<protein>
    <submittedName>
        <fullName evidence="5">OmpA family protein</fullName>
    </submittedName>
</protein>
<proteinExistence type="predicted"/>
<accession>A0A9D7QNB9</accession>
<reference evidence="5" key="1">
    <citation type="submission" date="2020-10" db="EMBL/GenBank/DDBJ databases">
        <title>Connecting structure to function with the recovery of over 1000 high-quality activated sludge metagenome-assembled genomes encoding full-length rRNA genes using long-read sequencing.</title>
        <authorList>
            <person name="Singleton C.M."/>
            <person name="Petriglieri F."/>
            <person name="Kristensen J.M."/>
            <person name="Kirkegaard R.H."/>
            <person name="Michaelsen T.Y."/>
            <person name="Andersen M.H."/>
            <person name="Karst S.M."/>
            <person name="Dueholm M.S."/>
            <person name="Nielsen P.H."/>
            <person name="Albertsen M."/>
        </authorList>
    </citation>
    <scope>NUCLEOTIDE SEQUENCE</scope>
    <source>
        <strain evidence="5">OdNE_18-Q3-R46-58_BAT3C.305</strain>
    </source>
</reference>
<sequence length="225" mass="23851">MKATYLNYRRLGLIGCCTLMAASCSLFHSAAPQDHPKSTGAVVPGQLAQLDFGRQAAFGHCVPPACPTRTPKTLAKDSSVRTVDRAAPSSPAQSIPSEPLTPPTSPKIDTSRTIIVQFGLGSAKLGPAARSSLNGAMSALLSAHQITIIGRTDNTGPLAFNESLALARALAVRDHLLSTHPRLTPTLSVKARGACCFISANDTLAGRTQNRRVELVFDLRDKERQ</sequence>
<feature type="region of interest" description="Disordered" evidence="2">
    <location>
        <begin position="70"/>
        <end position="108"/>
    </location>
</feature>
<dbReference type="AlphaFoldDB" id="A0A9D7QNB9"/>
<organism evidence="5 6">
    <name type="scientific">Candidatus Dechloromonas phosphorivorans</name>
    <dbReference type="NCBI Taxonomy" id="2899244"/>
    <lineage>
        <taxon>Bacteria</taxon>
        <taxon>Pseudomonadati</taxon>
        <taxon>Pseudomonadota</taxon>
        <taxon>Betaproteobacteria</taxon>
        <taxon>Rhodocyclales</taxon>
        <taxon>Azonexaceae</taxon>
        <taxon>Dechloromonas</taxon>
    </lineage>
</organism>
<dbReference type="Pfam" id="PF00691">
    <property type="entry name" value="OmpA"/>
    <property type="match status" value="1"/>
</dbReference>
<evidence type="ECO:0000313" key="6">
    <source>
        <dbReference type="Proteomes" id="UP000808146"/>
    </source>
</evidence>
<dbReference type="Proteomes" id="UP000808146">
    <property type="component" value="Unassembled WGS sequence"/>
</dbReference>
<feature type="chain" id="PRO_5038630504" evidence="3">
    <location>
        <begin position="31"/>
        <end position="225"/>
    </location>
</feature>
<dbReference type="PROSITE" id="PS51123">
    <property type="entry name" value="OMPA_2"/>
    <property type="match status" value="1"/>
</dbReference>
<evidence type="ECO:0000256" key="1">
    <source>
        <dbReference type="PROSITE-ProRule" id="PRU00473"/>
    </source>
</evidence>
<dbReference type="SUPFAM" id="SSF103088">
    <property type="entry name" value="OmpA-like"/>
    <property type="match status" value="1"/>
</dbReference>
<dbReference type="Gene3D" id="3.30.1330.60">
    <property type="entry name" value="OmpA-like domain"/>
    <property type="match status" value="1"/>
</dbReference>
<dbReference type="GO" id="GO:0016020">
    <property type="term" value="C:membrane"/>
    <property type="evidence" value="ECO:0007669"/>
    <property type="project" value="UniProtKB-UniRule"/>
</dbReference>
<dbReference type="InterPro" id="IPR036737">
    <property type="entry name" value="OmpA-like_sf"/>
</dbReference>
<comment type="caution">
    <text evidence="5">The sequence shown here is derived from an EMBL/GenBank/DDBJ whole genome shotgun (WGS) entry which is preliminary data.</text>
</comment>
<keyword evidence="1" id="KW-0472">Membrane</keyword>
<gene>
    <name evidence="5" type="ORF">IPN75_10785</name>
</gene>
<evidence type="ECO:0000256" key="3">
    <source>
        <dbReference type="SAM" id="SignalP"/>
    </source>
</evidence>
<evidence type="ECO:0000256" key="2">
    <source>
        <dbReference type="SAM" id="MobiDB-lite"/>
    </source>
</evidence>
<feature type="signal peptide" evidence="3">
    <location>
        <begin position="1"/>
        <end position="30"/>
    </location>
</feature>
<feature type="domain" description="OmpA-like" evidence="4">
    <location>
        <begin position="105"/>
        <end position="221"/>
    </location>
</feature>
<feature type="compositionally biased region" description="Low complexity" evidence="2">
    <location>
        <begin position="86"/>
        <end position="98"/>
    </location>
</feature>
<evidence type="ECO:0000313" key="5">
    <source>
        <dbReference type="EMBL" id="MBK8890825.1"/>
    </source>
</evidence>
<evidence type="ECO:0000259" key="4">
    <source>
        <dbReference type="PROSITE" id="PS51123"/>
    </source>
</evidence>
<dbReference type="CDD" id="cd07185">
    <property type="entry name" value="OmpA_C-like"/>
    <property type="match status" value="1"/>
</dbReference>
<dbReference type="PROSITE" id="PS51257">
    <property type="entry name" value="PROKAR_LIPOPROTEIN"/>
    <property type="match status" value="1"/>
</dbReference>